<evidence type="ECO:0000313" key="3">
    <source>
        <dbReference type="EMBL" id="TYK31010.1"/>
    </source>
</evidence>
<feature type="compositionally biased region" description="Basic and acidic residues" evidence="1">
    <location>
        <begin position="244"/>
        <end position="253"/>
    </location>
</feature>
<dbReference type="EMBL" id="SSTE01019907">
    <property type="protein sequence ID" value="KAA0035524.1"/>
    <property type="molecule type" value="Genomic_DNA"/>
</dbReference>
<accession>A0A5D3E5W4</accession>
<name>A0A5D3E5W4_CUCMM</name>
<protein>
    <submittedName>
        <fullName evidence="3">NBS-LRR type resistance protein</fullName>
    </submittedName>
</protein>
<comment type="caution">
    <text evidence="3">The sequence shown here is derived from an EMBL/GenBank/DDBJ whole genome shotgun (WGS) entry which is preliminary data.</text>
</comment>
<feature type="region of interest" description="Disordered" evidence="1">
    <location>
        <begin position="147"/>
        <end position="195"/>
    </location>
</feature>
<dbReference type="EMBL" id="SSTD01000141">
    <property type="protein sequence ID" value="TYK31010.1"/>
    <property type="molecule type" value="Genomic_DNA"/>
</dbReference>
<evidence type="ECO:0000313" key="4">
    <source>
        <dbReference type="Proteomes" id="UP000321393"/>
    </source>
</evidence>
<feature type="compositionally biased region" description="Polar residues" evidence="1">
    <location>
        <begin position="229"/>
        <end position="243"/>
    </location>
</feature>
<dbReference type="AlphaFoldDB" id="A0A5D3E5W4"/>
<evidence type="ECO:0000256" key="1">
    <source>
        <dbReference type="SAM" id="MobiDB-lite"/>
    </source>
</evidence>
<feature type="region of interest" description="Disordered" evidence="1">
    <location>
        <begin position="103"/>
        <end position="126"/>
    </location>
</feature>
<proteinExistence type="predicted"/>
<evidence type="ECO:0000313" key="5">
    <source>
        <dbReference type="Proteomes" id="UP000321947"/>
    </source>
</evidence>
<sequence>MVDASNEWRTLVRCQKPLEMHLQKRKRAELEDFWSLSQENTSENALNPVFSSWGKKGSPNGFFPLFRIGHKSFDLEDHTLKTSTITPCMLPDTFSQGIGQKASSLEGEPRCDPKQSKSWPMLPTYRKRSSGVKNHWKCTCREENRLSSRTSSVRPKKTRARMPRTQFSRPVVRKPTRCWEKKGATQNGPKDGQCFQQVTNTLPMSEATGNALPTRKWIELEDFQCSSQENASVNAADSSSGSVERTHQSRDPKGCTYQSRDPEGYTYQSSDPEGCTHQSSDPERCTNQSSDPERCTYQSSDPEGCTYQSSDPEGYTYPLNRGSDWKQVLGSGQLEIWATTSDDLRAFDDWLCFNAVEGD</sequence>
<dbReference type="Proteomes" id="UP000321947">
    <property type="component" value="Unassembled WGS sequence"/>
</dbReference>
<reference evidence="4 5" key="1">
    <citation type="submission" date="2019-08" db="EMBL/GenBank/DDBJ databases">
        <title>Draft genome sequences of two oriental melons (Cucumis melo L. var makuwa).</title>
        <authorList>
            <person name="Kwon S.-Y."/>
        </authorList>
    </citation>
    <scope>NUCLEOTIDE SEQUENCE [LARGE SCALE GENOMIC DNA]</scope>
    <source>
        <strain evidence="5">cv. Chang Bougi</strain>
        <strain evidence="4">cv. SW 3</strain>
        <tissue evidence="3">Leaf</tissue>
    </source>
</reference>
<evidence type="ECO:0000313" key="2">
    <source>
        <dbReference type="EMBL" id="KAA0035524.1"/>
    </source>
</evidence>
<feature type="compositionally biased region" description="Polar residues" evidence="1">
    <location>
        <begin position="266"/>
        <end position="309"/>
    </location>
</feature>
<feature type="region of interest" description="Disordered" evidence="1">
    <location>
        <begin position="229"/>
        <end position="309"/>
    </location>
</feature>
<organism evidence="3 5">
    <name type="scientific">Cucumis melo var. makuwa</name>
    <name type="common">Oriental melon</name>
    <dbReference type="NCBI Taxonomy" id="1194695"/>
    <lineage>
        <taxon>Eukaryota</taxon>
        <taxon>Viridiplantae</taxon>
        <taxon>Streptophyta</taxon>
        <taxon>Embryophyta</taxon>
        <taxon>Tracheophyta</taxon>
        <taxon>Spermatophyta</taxon>
        <taxon>Magnoliopsida</taxon>
        <taxon>eudicotyledons</taxon>
        <taxon>Gunneridae</taxon>
        <taxon>Pentapetalae</taxon>
        <taxon>rosids</taxon>
        <taxon>fabids</taxon>
        <taxon>Cucurbitales</taxon>
        <taxon>Cucurbitaceae</taxon>
        <taxon>Benincaseae</taxon>
        <taxon>Cucumis</taxon>
    </lineage>
</organism>
<gene>
    <name evidence="3" type="ORF">E5676_scaffold455G002550</name>
    <name evidence="2" type="ORF">E6C27_scaffold285G001810</name>
</gene>
<dbReference type="Proteomes" id="UP000321393">
    <property type="component" value="Unassembled WGS sequence"/>
</dbReference>
<feature type="compositionally biased region" description="Polar residues" evidence="1">
    <location>
        <begin position="184"/>
        <end position="195"/>
    </location>
</feature>